<dbReference type="NCBIfam" id="TIGR00080">
    <property type="entry name" value="pimt"/>
    <property type="match status" value="1"/>
</dbReference>
<reference evidence="8 9" key="1">
    <citation type="submission" date="2019-03" db="EMBL/GenBank/DDBJ databases">
        <title>The genome sequence of Nitrosococcus wardiae strain D1FHST reveals the archetypal metabolic capacity of ammonia-oxidizing Gammaproteobacteria.</title>
        <authorList>
            <person name="Wang L."/>
            <person name="Lim C.K."/>
            <person name="Hanson T.E."/>
            <person name="Dang H."/>
            <person name="Klotz M.G."/>
        </authorList>
    </citation>
    <scope>NUCLEOTIDE SEQUENCE [LARGE SCALE GENOMIC DNA]</scope>
    <source>
        <strain evidence="8 9">D1FHS</strain>
    </source>
</reference>
<comment type="function">
    <text evidence="7">Catalyzes the methyl esterification of L-isoaspartyl residues in peptides and proteins that result from spontaneous decomposition of normal L-aspartyl and L-asparaginyl residues. It plays a role in the repair and/or degradation of damaged proteins.</text>
</comment>
<accession>A0A4P7C374</accession>
<keyword evidence="3 7" id="KW-0963">Cytoplasm</keyword>
<feature type="active site" evidence="7">
    <location>
        <position position="67"/>
    </location>
</feature>
<organism evidence="8 9">
    <name type="scientific">Nitrosococcus wardiae</name>
    <dbReference type="NCBI Taxonomy" id="1814290"/>
    <lineage>
        <taxon>Bacteria</taxon>
        <taxon>Pseudomonadati</taxon>
        <taxon>Pseudomonadota</taxon>
        <taxon>Gammaproteobacteria</taxon>
        <taxon>Chromatiales</taxon>
        <taxon>Chromatiaceae</taxon>
        <taxon>Nitrosococcus</taxon>
    </lineage>
</organism>
<comment type="catalytic activity">
    <reaction evidence="7">
        <text>[protein]-L-isoaspartate + S-adenosyl-L-methionine = [protein]-L-isoaspartate alpha-methyl ester + S-adenosyl-L-homocysteine</text>
        <dbReference type="Rhea" id="RHEA:12705"/>
        <dbReference type="Rhea" id="RHEA-COMP:12143"/>
        <dbReference type="Rhea" id="RHEA-COMP:12144"/>
        <dbReference type="ChEBI" id="CHEBI:57856"/>
        <dbReference type="ChEBI" id="CHEBI:59789"/>
        <dbReference type="ChEBI" id="CHEBI:90596"/>
        <dbReference type="ChEBI" id="CHEBI:90598"/>
        <dbReference type="EC" id="2.1.1.77"/>
    </reaction>
</comment>
<dbReference type="GO" id="GO:0004719">
    <property type="term" value="F:protein-L-isoaspartate (D-aspartate) O-methyltransferase activity"/>
    <property type="evidence" value="ECO:0007669"/>
    <property type="project" value="UniProtKB-UniRule"/>
</dbReference>
<dbReference type="FunFam" id="3.40.50.150:FF:000010">
    <property type="entry name" value="Protein-L-isoaspartate O-methyltransferase"/>
    <property type="match status" value="1"/>
</dbReference>
<dbReference type="SUPFAM" id="SSF53335">
    <property type="entry name" value="S-adenosyl-L-methionine-dependent methyltransferases"/>
    <property type="match status" value="1"/>
</dbReference>
<evidence type="ECO:0000313" key="9">
    <source>
        <dbReference type="Proteomes" id="UP000294325"/>
    </source>
</evidence>
<dbReference type="PANTHER" id="PTHR11579">
    <property type="entry name" value="PROTEIN-L-ISOASPARTATE O-METHYLTRANSFERASE"/>
    <property type="match status" value="1"/>
</dbReference>
<keyword evidence="5 7" id="KW-0808">Transferase</keyword>
<comment type="similarity">
    <text evidence="2 7">Belongs to the methyltransferase superfamily. L-isoaspartyl/D-aspartyl protein methyltransferase family.</text>
</comment>
<protein>
    <recommendedName>
        <fullName evidence="7">Protein-L-isoaspartate O-methyltransferase</fullName>
        <ecNumber evidence="7">2.1.1.77</ecNumber>
    </recommendedName>
    <alternativeName>
        <fullName evidence="7">L-isoaspartyl protein carboxyl methyltransferase</fullName>
    </alternativeName>
    <alternativeName>
        <fullName evidence="7">Protein L-isoaspartyl methyltransferase</fullName>
    </alternativeName>
    <alternativeName>
        <fullName evidence="7">Protein-beta-aspartate methyltransferase</fullName>
        <shortName evidence="7">PIMT</shortName>
    </alternativeName>
</protein>
<comment type="subcellular location">
    <subcellularLocation>
        <location evidence="1 7">Cytoplasm</location>
    </subcellularLocation>
</comment>
<dbReference type="Pfam" id="PF01135">
    <property type="entry name" value="PCMT"/>
    <property type="match status" value="1"/>
</dbReference>
<proteinExistence type="inferred from homology"/>
<dbReference type="CDD" id="cd02440">
    <property type="entry name" value="AdoMet_MTases"/>
    <property type="match status" value="1"/>
</dbReference>
<evidence type="ECO:0000256" key="1">
    <source>
        <dbReference type="ARBA" id="ARBA00004496"/>
    </source>
</evidence>
<dbReference type="NCBIfam" id="NF001453">
    <property type="entry name" value="PRK00312.1"/>
    <property type="match status" value="1"/>
</dbReference>
<evidence type="ECO:0000256" key="5">
    <source>
        <dbReference type="ARBA" id="ARBA00022679"/>
    </source>
</evidence>
<dbReference type="OrthoDB" id="9810066at2"/>
<dbReference type="EC" id="2.1.1.77" evidence="7"/>
<dbReference type="HAMAP" id="MF_00090">
    <property type="entry name" value="PIMT"/>
    <property type="match status" value="1"/>
</dbReference>
<keyword evidence="6 7" id="KW-0949">S-adenosyl-L-methionine</keyword>
<evidence type="ECO:0000256" key="6">
    <source>
        <dbReference type="ARBA" id="ARBA00022691"/>
    </source>
</evidence>
<dbReference type="PROSITE" id="PS01279">
    <property type="entry name" value="PCMT"/>
    <property type="match status" value="1"/>
</dbReference>
<dbReference type="Gene3D" id="3.40.50.150">
    <property type="entry name" value="Vaccinia Virus protein VP39"/>
    <property type="match status" value="1"/>
</dbReference>
<dbReference type="InterPro" id="IPR029063">
    <property type="entry name" value="SAM-dependent_MTases_sf"/>
</dbReference>
<dbReference type="GO" id="GO:0005737">
    <property type="term" value="C:cytoplasm"/>
    <property type="evidence" value="ECO:0007669"/>
    <property type="project" value="UniProtKB-SubCell"/>
</dbReference>
<evidence type="ECO:0000313" key="8">
    <source>
        <dbReference type="EMBL" id="QBQ56170.1"/>
    </source>
</evidence>
<dbReference type="GO" id="GO:0030091">
    <property type="term" value="P:protein repair"/>
    <property type="evidence" value="ECO:0007669"/>
    <property type="project" value="UniProtKB-UniRule"/>
</dbReference>
<keyword evidence="9" id="KW-1185">Reference proteome</keyword>
<name>A0A4P7C374_9GAMM</name>
<dbReference type="InterPro" id="IPR000682">
    <property type="entry name" value="PCMT"/>
</dbReference>
<sequence length="221" mass="24577">MRARRQMLQEIQREVEITQRWIGKGALDERVMEAIKAVPRYEFVPDELRPYAYDNGPLAIGHGQTISQPYIVALMTDLLGPTPNDIILEVGTGSGYQAAVLSKLVKKVYTIEVVEELAQQAAARLQRLGYTNFEARVGDGYFGWPEQAPFDGIIVTAAAPSIPAPLIEQLKVGARLVLPLGVVFNQELMVIEKKENNEIDTRSVLRVSFVPLTGEHQEHSP</sequence>
<dbReference type="RefSeq" id="WP_134359422.1">
    <property type="nucleotide sequence ID" value="NZ_CP038033.1"/>
</dbReference>
<dbReference type="Proteomes" id="UP000294325">
    <property type="component" value="Chromosome"/>
</dbReference>
<dbReference type="AlphaFoldDB" id="A0A4P7C374"/>
<evidence type="ECO:0000256" key="3">
    <source>
        <dbReference type="ARBA" id="ARBA00022490"/>
    </source>
</evidence>
<evidence type="ECO:0000256" key="2">
    <source>
        <dbReference type="ARBA" id="ARBA00005369"/>
    </source>
</evidence>
<evidence type="ECO:0000256" key="4">
    <source>
        <dbReference type="ARBA" id="ARBA00022603"/>
    </source>
</evidence>
<dbReference type="EMBL" id="CP038033">
    <property type="protein sequence ID" value="QBQ56170.1"/>
    <property type="molecule type" value="Genomic_DNA"/>
</dbReference>
<dbReference type="KEGG" id="nwr:E3U44_17925"/>
<dbReference type="GO" id="GO:0032259">
    <property type="term" value="P:methylation"/>
    <property type="evidence" value="ECO:0007669"/>
    <property type="project" value="UniProtKB-KW"/>
</dbReference>
<gene>
    <name evidence="7" type="primary">pcm</name>
    <name evidence="8" type="ORF">E3U44_17925</name>
</gene>
<dbReference type="PANTHER" id="PTHR11579:SF0">
    <property type="entry name" value="PROTEIN-L-ISOASPARTATE(D-ASPARTATE) O-METHYLTRANSFERASE"/>
    <property type="match status" value="1"/>
</dbReference>
<evidence type="ECO:0000256" key="7">
    <source>
        <dbReference type="HAMAP-Rule" id="MF_00090"/>
    </source>
</evidence>
<keyword evidence="4 7" id="KW-0489">Methyltransferase</keyword>